<organism evidence="2 3">
    <name type="scientific">Faucicola osloensis</name>
    <name type="common">Moraxella osloensis</name>
    <dbReference type="NCBI Taxonomy" id="34062"/>
    <lineage>
        <taxon>Bacteria</taxon>
        <taxon>Pseudomonadati</taxon>
        <taxon>Pseudomonadota</taxon>
        <taxon>Gammaproteobacteria</taxon>
        <taxon>Moraxellales</taxon>
        <taxon>Moraxellaceae</taxon>
        <taxon>Faucicola</taxon>
    </lineage>
</organism>
<evidence type="ECO:0000313" key="3">
    <source>
        <dbReference type="Proteomes" id="UP000234914"/>
    </source>
</evidence>
<evidence type="ECO:0000256" key="1">
    <source>
        <dbReference type="SAM" id="Phobius"/>
    </source>
</evidence>
<proteinExistence type="predicted"/>
<accession>A0A2I1RF86</accession>
<dbReference type="AlphaFoldDB" id="A0A2I1RF86"/>
<evidence type="ECO:0000313" key="2">
    <source>
        <dbReference type="EMBL" id="PKZ67785.1"/>
    </source>
</evidence>
<feature type="transmembrane region" description="Helical" evidence="1">
    <location>
        <begin position="70"/>
        <end position="88"/>
    </location>
</feature>
<reference evidence="2 3" key="1">
    <citation type="submission" date="2017-12" db="EMBL/GenBank/DDBJ databases">
        <title>Phylogenetic diversity of female urinary microbiome.</title>
        <authorList>
            <person name="Thomas-White K."/>
            <person name="Wolfe A.J."/>
        </authorList>
    </citation>
    <scope>NUCLEOTIDE SEQUENCE [LARGE SCALE GENOMIC DNA]</scope>
    <source>
        <strain evidence="2 3">UMB0416</strain>
    </source>
</reference>
<feature type="transmembrane region" description="Helical" evidence="1">
    <location>
        <begin position="42"/>
        <end position="63"/>
    </location>
</feature>
<dbReference type="EMBL" id="PKJS01000023">
    <property type="protein sequence ID" value="PKZ67785.1"/>
    <property type="molecule type" value="Genomic_DNA"/>
</dbReference>
<keyword evidence="1" id="KW-0812">Transmembrane</keyword>
<keyword evidence="1" id="KW-0472">Membrane</keyword>
<sequence length="89" mass="10326">MNKKLVMFLVLLIIYLIYSFAYILNFINLDFSKPPINYDDRIYGSLLMMIAPIYTCLIGLILFKYNNIPLIIIAAIIMFFIIALSPNLI</sequence>
<protein>
    <submittedName>
        <fullName evidence="2">Uncharacterized protein</fullName>
    </submittedName>
</protein>
<dbReference type="Proteomes" id="UP000234914">
    <property type="component" value="Unassembled WGS sequence"/>
</dbReference>
<name>A0A2I1RF86_FAUOS</name>
<comment type="caution">
    <text evidence="2">The sequence shown here is derived from an EMBL/GenBank/DDBJ whole genome shotgun (WGS) entry which is preliminary data.</text>
</comment>
<feature type="transmembrane region" description="Helical" evidence="1">
    <location>
        <begin position="5"/>
        <end position="27"/>
    </location>
</feature>
<gene>
    <name evidence="2" type="ORF">CYJ96_11960</name>
</gene>
<keyword evidence="1" id="KW-1133">Transmembrane helix</keyword>